<dbReference type="Pfam" id="PF05121">
    <property type="entry name" value="GvpK"/>
    <property type="match status" value="1"/>
</dbReference>
<keyword evidence="1" id="KW-0304">Gas vesicle</keyword>
<evidence type="ECO:0000313" key="6">
    <source>
        <dbReference type="Proteomes" id="UP000249260"/>
    </source>
</evidence>
<evidence type="ECO:0000256" key="2">
    <source>
        <dbReference type="ARBA" id="ARBA00035108"/>
    </source>
</evidence>
<comment type="subcellular location">
    <subcellularLocation>
        <location evidence="2">Gas vesicle</location>
    </subcellularLocation>
</comment>
<comment type="similarity">
    <text evidence="3">Belongs to the gas vesicle GvpK family.</text>
</comment>
<dbReference type="InterPro" id="IPR007805">
    <property type="entry name" value="GvpK"/>
</dbReference>
<dbReference type="GO" id="GO:0031411">
    <property type="term" value="C:gas vesicle"/>
    <property type="evidence" value="ECO:0007669"/>
    <property type="project" value="UniProtKB-SubCell"/>
</dbReference>
<feature type="coiled-coil region" evidence="4">
    <location>
        <begin position="55"/>
        <end position="82"/>
    </location>
</feature>
<organism evidence="5 6">
    <name type="scientific">Paenibacillus montanisoli</name>
    <dbReference type="NCBI Taxonomy" id="2081970"/>
    <lineage>
        <taxon>Bacteria</taxon>
        <taxon>Bacillati</taxon>
        <taxon>Bacillota</taxon>
        <taxon>Bacilli</taxon>
        <taxon>Bacillales</taxon>
        <taxon>Paenibacillaceae</taxon>
        <taxon>Paenibacillus</taxon>
    </lineage>
</organism>
<dbReference type="AlphaFoldDB" id="A0A328TXI2"/>
<comment type="caution">
    <text evidence="5">The sequence shown here is derived from an EMBL/GenBank/DDBJ whole genome shotgun (WGS) entry which is preliminary data.</text>
</comment>
<dbReference type="PANTHER" id="PTHR40137">
    <property type="entry name" value="PROTEIN GVPK 1"/>
    <property type="match status" value="1"/>
</dbReference>
<keyword evidence="6" id="KW-1185">Reference proteome</keyword>
<dbReference type="RefSeq" id="WP_112883452.1">
    <property type="nucleotide sequence ID" value="NZ_QLUW01000003.1"/>
</dbReference>
<sequence length="94" mass="10571">MEHTPHSGSRIQLDPAHVEHGLAQLVLTLIELIRQLMERQALRRLEAGSLTDEQIEMLGETLMQLEAKMEELKDAFGLKSEDLNINLGPIGNLM</sequence>
<reference evidence="5 6" key="1">
    <citation type="submission" date="2018-06" db="EMBL/GenBank/DDBJ databases">
        <title>Paenibacillus montanisoli sp. nov., isolated from mountain area soil.</title>
        <authorList>
            <person name="Wu M."/>
        </authorList>
    </citation>
    <scope>NUCLEOTIDE SEQUENCE [LARGE SCALE GENOMIC DNA]</scope>
    <source>
        <strain evidence="5 6">RA17</strain>
    </source>
</reference>
<proteinExistence type="inferred from homology"/>
<dbReference type="GO" id="GO:0031412">
    <property type="term" value="P:gas vesicle organization"/>
    <property type="evidence" value="ECO:0007669"/>
    <property type="project" value="InterPro"/>
</dbReference>
<gene>
    <name evidence="5" type="ORF">DL346_17565</name>
</gene>
<dbReference type="EMBL" id="QLUW01000003">
    <property type="protein sequence ID" value="RAP75188.1"/>
    <property type="molecule type" value="Genomic_DNA"/>
</dbReference>
<evidence type="ECO:0000256" key="4">
    <source>
        <dbReference type="SAM" id="Coils"/>
    </source>
</evidence>
<evidence type="ECO:0000256" key="1">
    <source>
        <dbReference type="ARBA" id="ARBA00022987"/>
    </source>
</evidence>
<name>A0A328TXI2_9BACL</name>
<keyword evidence="4" id="KW-0175">Coiled coil</keyword>
<evidence type="ECO:0000313" key="5">
    <source>
        <dbReference type="EMBL" id="RAP75188.1"/>
    </source>
</evidence>
<dbReference type="OrthoDB" id="1448580at2"/>
<dbReference type="PANTHER" id="PTHR40137:SF2">
    <property type="entry name" value="PROTEIN GVPK 1"/>
    <property type="match status" value="1"/>
</dbReference>
<dbReference type="Proteomes" id="UP000249260">
    <property type="component" value="Unassembled WGS sequence"/>
</dbReference>
<protein>
    <submittedName>
        <fullName evidence="5">Gas vesicle protein K</fullName>
    </submittedName>
</protein>
<accession>A0A328TXI2</accession>
<evidence type="ECO:0000256" key="3">
    <source>
        <dbReference type="ARBA" id="ARBA00035659"/>
    </source>
</evidence>